<sequence length="395" mass="43740">MAKSDKPIDLTVLPSMSNAPVETRDAAASTSTTPFAEPPTIAAPKSIAQRQREYRQRIAASRTPAQAIAMRISDTERKRNYRLRKAANLARASGSLESITASSSRSAGRSNDVQKSTQRQLTNQQPKSLAAESAQITIQPGTSSDQIEVPDEPIDLTDLPIPSMSNAPVETRDAAAPTSTTPFFEPPTIAAPKSIAQRQREYRQRIAASRTPAQAIATRISETERKRNYRLRKAANLARASGSLESITASSSLSAGSSNDDQNSTQRQLTNQQPQSLATEQQAQSTWNTKWKSSIMRFTSTFLDNDFGYTCSVCDRLWFKHDLKTITAAQLKVVSDWFIKENLQLCREEYKLVCNTCKRSLNKKSMPPLAKVNGFSYPDRPPGQAYHRWIPSVND</sequence>
<dbReference type="Proteomes" id="UP000663880">
    <property type="component" value="Unassembled WGS sequence"/>
</dbReference>
<feature type="region of interest" description="Disordered" evidence="1">
    <location>
        <begin position="1"/>
        <end position="40"/>
    </location>
</feature>
<feature type="compositionally biased region" description="Low complexity" evidence="1">
    <location>
        <begin position="174"/>
        <end position="188"/>
    </location>
</feature>
<protein>
    <submittedName>
        <fullName evidence="2">Uncharacterized protein</fullName>
    </submittedName>
</protein>
<dbReference type="AlphaFoldDB" id="A0A821YAS9"/>
<keyword evidence="3" id="KW-1185">Reference proteome</keyword>
<feature type="region of interest" description="Disordered" evidence="1">
    <location>
        <begin position="251"/>
        <end position="283"/>
    </location>
</feature>
<feature type="compositionally biased region" description="Polar residues" evidence="1">
    <location>
        <begin position="95"/>
        <end position="127"/>
    </location>
</feature>
<feature type="compositionally biased region" description="Polar residues" evidence="1">
    <location>
        <begin position="134"/>
        <end position="146"/>
    </location>
</feature>
<dbReference type="OrthoDB" id="416437at2759"/>
<gene>
    <name evidence="2" type="ORF">PMACD_LOCUS16201</name>
</gene>
<reference evidence="2" key="1">
    <citation type="submission" date="2021-02" db="EMBL/GenBank/DDBJ databases">
        <authorList>
            <person name="Steward A R."/>
        </authorList>
    </citation>
    <scope>NUCLEOTIDE SEQUENCE</scope>
</reference>
<feature type="compositionally biased region" description="Polar residues" evidence="1">
    <location>
        <begin position="259"/>
        <end position="283"/>
    </location>
</feature>
<proteinExistence type="predicted"/>
<comment type="caution">
    <text evidence="2">The sequence shown here is derived from an EMBL/GenBank/DDBJ whole genome shotgun (WGS) entry which is preliminary data.</text>
</comment>
<organism evidence="2 3">
    <name type="scientific">Pieris macdunnoughi</name>
    <dbReference type="NCBI Taxonomy" id="345717"/>
    <lineage>
        <taxon>Eukaryota</taxon>
        <taxon>Metazoa</taxon>
        <taxon>Ecdysozoa</taxon>
        <taxon>Arthropoda</taxon>
        <taxon>Hexapoda</taxon>
        <taxon>Insecta</taxon>
        <taxon>Pterygota</taxon>
        <taxon>Neoptera</taxon>
        <taxon>Endopterygota</taxon>
        <taxon>Lepidoptera</taxon>
        <taxon>Glossata</taxon>
        <taxon>Ditrysia</taxon>
        <taxon>Papilionoidea</taxon>
        <taxon>Pieridae</taxon>
        <taxon>Pierinae</taxon>
        <taxon>Pieris</taxon>
    </lineage>
</organism>
<feature type="region of interest" description="Disordered" evidence="1">
    <location>
        <begin position="92"/>
        <end position="188"/>
    </location>
</feature>
<dbReference type="EMBL" id="CAJOBZ010000079">
    <property type="protein sequence ID" value="CAF4955953.1"/>
    <property type="molecule type" value="Genomic_DNA"/>
</dbReference>
<evidence type="ECO:0000256" key="1">
    <source>
        <dbReference type="SAM" id="MobiDB-lite"/>
    </source>
</evidence>
<accession>A0A821YAS9</accession>
<name>A0A821YAS9_9NEOP</name>
<evidence type="ECO:0000313" key="2">
    <source>
        <dbReference type="EMBL" id="CAF4955953.1"/>
    </source>
</evidence>
<evidence type="ECO:0000313" key="3">
    <source>
        <dbReference type="Proteomes" id="UP000663880"/>
    </source>
</evidence>